<dbReference type="Pfam" id="PF14451">
    <property type="entry name" value="Ub-Mut7C"/>
    <property type="match status" value="1"/>
</dbReference>
<feature type="domain" description="Ubiquitin Mut7-C" evidence="3">
    <location>
        <begin position="3"/>
        <end position="76"/>
    </location>
</feature>
<dbReference type="RefSeq" id="WP_015192126.1">
    <property type="nucleotide sequence ID" value="NC_019748.1"/>
</dbReference>
<dbReference type="PANTHER" id="PTHR39081">
    <property type="entry name" value="MUT7-C DOMAIN-CONTAINING PROTEIN"/>
    <property type="match status" value="1"/>
</dbReference>
<dbReference type="Pfam" id="PF01927">
    <property type="entry name" value="Mut7-C"/>
    <property type="match status" value="1"/>
</dbReference>
<evidence type="ECO:0008006" key="6">
    <source>
        <dbReference type="Google" id="ProtNLM"/>
    </source>
</evidence>
<sequence length="258" mass="29751">MGVATFCFQGELNYFLPSHQKEVNFVHQFKERPSIKDAIESLGVPHPEVNYIVVNQQTVDFSYILQDGDRVIIYPAGIVPDVVPIISLQPPLPTKPKFILDVHLGKLASSLRMLGFDTLYRNDYEDAEIAEIGAKETRIILTRDRGVLMRSVVTYGYYVRSTKPSQQIVEILQQFNLLNLVKPFQRCIRCNGILKAVDKKLILDQLPLQTRREIEQFHRCNNCSQIYWQGSHFSRMEQFVQQVLSNTQSNSYQQRKSG</sequence>
<gene>
    <name evidence="4" type="ordered locus">Sta7437_0866</name>
</gene>
<dbReference type="InterPro" id="IPR002782">
    <property type="entry name" value="Mut7-C_RNAse_dom"/>
</dbReference>
<reference evidence="5" key="1">
    <citation type="journal article" date="2013" name="Proc. Natl. Acad. Sci. U.S.A.">
        <title>Improving the coverage of the cyanobacterial phylum using diversity-driven genome sequencing.</title>
        <authorList>
            <person name="Shih P.M."/>
            <person name="Wu D."/>
            <person name="Latifi A."/>
            <person name="Axen S.D."/>
            <person name="Fewer D.P."/>
            <person name="Talla E."/>
            <person name="Calteau A."/>
            <person name="Cai F."/>
            <person name="Tandeau de Marsac N."/>
            <person name="Rippka R."/>
            <person name="Herdman M."/>
            <person name="Sivonen K."/>
            <person name="Coursin T."/>
            <person name="Laurent T."/>
            <person name="Goodwin L."/>
            <person name="Nolan M."/>
            <person name="Davenport K.W."/>
            <person name="Han C.S."/>
            <person name="Rubin E.M."/>
            <person name="Eisen J.A."/>
            <person name="Woyke T."/>
            <person name="Gugger M."/>
            <person name="Kerfeld C.A."/>
        </authorList>
    </citation>
    <scope>NUCLEOTIDE SEQUENCE [LARGE SCALE GENOMIC DNA]</scope>
    <source>
        <strain evidence="5">ATCC 29371 / PCC 7437</strain>
    </source>
</reference>
<evidence type="ECO:0000313" key="4">
    <source>
        <dbReference type="EMBL" id="AFZ34453.1"/>
    </source>
</evidence>
<name>K9XPJ2_STAC7</name>
<dbReference type="eggNOG" id="COG1656">
    <property type="taxonomic scope" value="Bacteria"/>
</dbReference>
<dbReference type="OrthoDB" id="9797655at2"/>
<proteinExistence type="predicted"/>
<evidence type="ECO:0000259" key="3">
    <source>
        <dbReference type="Pfam" id="PF14451"/>
    </source>
</evidence>
<dbReference type="PANTHER" id="PTHR39081:SF1">
    <property type="entry name" value="MUT7-C RNASE DOMAIN-CONTAINING PROTEIN"/>
    <property type="match status" value="1"/>
</dbReference>
<dbReference type="InterPro" id="IPR027798">
    <property type="entry name" value="Ub_Mut7C"/>
</dbReference>
<dbReference type="HOGENOM" id="CLU_074576_0_0_3"/>
<accession>K9XPJ2</accession>
<dbReference type="PATRIC" id="fig|111780.3.peg.903"/>
<keyword evidence="1" id="KW-0694">RNA-binding</keyword>
<evidence type="ECO:0000259" key="2">
    <source>
        <dbReference type="Pfam" id="PF01927"/>
    </source>
</evidence>
<dbReference type="Proteomes" id="UP000010473">
    <property type="component" value="Chromosome"/>
</dbReference>
<dbReference type="KEGG" id="scs:Sta7437_0866"/>
<dbReference type="AlphaFoldDB" id="K9XPJ2"/>
<keyword evidence="5" id="KW-1185">Reference proteome</keyword>
<dbReference type="PROSITE" id="PS50889">
    <property type="entry name" value="S4"/>
    <property type="match status" value="1"/>
</dbReference>
<evidence type="ECO:0000313" key="5">
    <source>
        <dbReference type="Proteomes" id="UP000010473"/>
    </source>
</evidence>
<dbReference type="EMBL" id="CP003653">
    <property type="protein sequence ID" value="AFZ34453.1"/>
    <property type="molecule type" value="Genomic_DNA"/>
</dbReference>
<organism evidence="4 5">
    <name type="scientific">Stanieria cyanosphaera (strain ATCC 29371 / PCC 7437)</name>
    <dbReference type="NCBI Taxonomy" id="111780"/>
    <lineage>
        <taxon>Bacteria</taxon>
        <taxon>Bacillati</taxon>
        <taxon>Cyanobacteriota</taxon>
        <taxon>Cyanophyceae</taxon>
        <taxon>Pleurocapsales</taxon>
        <taxon>Dermocarpellaceae</taxon>
        <taxon>Stanieria</taxon>
    </lineage>
</organism>
<dbReference type="InterPro" id="IPR016155">
    <property type="entry name" value="Mopterin_synth/thiamin_S_b"/>
</dbReference>
<feature type="domain" description="Mut7-C RNAse" evidence="2">
    <location>
        <begin position="96"/>
        <end position="239"/>
    </location>
</feature>
<evidence type="ECO:0000256" key="1">
    <source>
        <dbReference type="PROSITE-ProRule" id="PRU00182"/>
    </source>
</evidence>
<protein>
    <recommendedName>
        <fullName evidence="6">Twitching motility protein PilT</fullName>
    </recommendedName>
</protein>
<dbReference type="GO" id="GO:0003723">
    <property type="term" value="F:RNA binding"/>
    <property type="evidence" value="ECO:0007669"/>
    <property type="project" value="UniProtKB-KW"/>
</dbReference>
<dbReference type="SUPFAM" id="SSF54285">
    <property type="entry name" value="MoaD/ThiS"/>
    <property type="match status" value="1"/>
</dbReference>